<dbReference type="GO" id="GO:0008817">
    <property type="term" value="F:corrinoid adenosyltransferase activity"/>
    <property type="evidence" value="ECO:0007669"/>
    <property type="project" value="InterPro"/>
</dbReference>
<dbReference type="InterPro" id="IPR027417">
    <property type="entry name" value="P-loop_NTPase"/>
</dbReference>
<gene>
    <name evidence="1" type="ORF">IAB31_11415</name>
</gene>
<dbReference type="SUPFAM" id="SSF52540">
    <property type="entry name" value="P-loop containing nucleoside triphosphate hydrolases"/>
    <property type="match status" value="1"/>
</dbReference>
<evidence type="ECO:0000313" key="1">
    <source>
        <dbReference type="EMBL" id="HIR14518.1"/>
    </source>
</evidence>
<dbReference type="PANTHER" id="PTHR46638:SF1">
    <property type="entry name" value="CORRINOID ADENOSYLTRANSFERASE"/>
    <property type="match status" value="1"/>
</dbReference>
<organism evidence="1 2">
    <name type="scientific">Candidatus Choladousia intestinavium</name>
    <dbReference type="NCBI Taxonomy" id="2840727"/>
    <lineage>
        <taxon>Bacteria</taxon>
        <taxon>Bacillati</taxon>
        <taxon>Bacillota</taxon>
        <taxon>Clostridia</taxon>
        <taxon>Lachnospirales</taxon>
        <taxon>Lachnospiraceae</taxon>
        <taxon>Lachnospiraceae incertae sedis</taxon>
        <taxon>Candidatus Choladousia</taxon>
    </lineage>
</organism>
<dbReference type="InterPro" id="IPR003724">
    <property type="entry name" value="CblAdoTrfase_CobA"/>
</dbReference>
<dbReference type="Proteomes" id="UP000886757">
    <property type="component" value="Unassembled WGS sequence"/>
</dbReference>
<dbReference type="Pfam" id="PF02572">
    <property type="entry name" value="CobA_CobO_BtuR"/>
    <property type="match status" value="1"/>
</dbReference>
<dbReference type="EMBL" id="DVGK01000128">
    <property type="protein sequence ID" value="HIR14518.1"/>
    <property type="molecule type" value="Genomic_DNA"/>
</dbReference>
<protein>
    <submittedName>
        <fullName evidence="1">Cob(I)yrinic acid a,c-diamide adenosyltransferase</fullName>
    </submittedName>
</protein>
<dbReference type="AlphaFoldDB" id="A0A9D1DB93"/>
<reference evidence="1" key="1">
    <citation type="submission" date="2020-10" db="EMBL/GenBank/DDBJ databases">
        <authorList>
            <person name="Gilroy R."/>
        </authorList>
    </citation>
    <scope>NUCLEOTIDE SEQUENCE</scope>
    <source>
        <strain evidence="1">ChiSjej4B22-8148</strain>
    </source>
</reference>
<accession>A0A9D1DB93</accession>
<dbReference type="PANTHER" id="PTHR46638">
    <property type="entry name" value="CORRINOID ADENOSYLTRANSFERASE"/>
    <property type="match status" value="1"/>
</dbReference>
<dbReference type="GO" id="GO:0005524">
    <property type="term" value="F:ATP binding"/>
    <property type="evidence" value="ECO:0007669"/>
    <property type="project" value="InterPro"/>
</dbReference>
<name>A0A9D1DB93_9FIRM</name>
<dbReference type="Gene3D" id="3.40.50.300">
    <property type="entry name" value="P-loop containing nucleotide triphosphate hydrolases"/>
    <property type="match status" value="1"/>
</dbReference>
<comment type="caution">
    <text evidence="1">The sequence shown here is derived from an EMBL/GenBank/DDBJ whole genome shotgun (WGS) entry which is preliminary data.</text>
</comment>
<sequence>MKKKYIHIFCGKGMGKTSSALGKGVREASEGKNVFLIQFLREKRSNEVLSYYKRLEPEMKMFRFEKFPEDYESLTEREKEEEIRNIKNGLNFAKKVLMTEECDVLILEEILSLTDKGIVTMEELKNIIEEVGDETTLYLTGTNRCEELWPYVDEVTELSTPYTANREESE</sequence>
<reference evidence="1" key="2">
    <citation type="journal article" date="2021" name="PeerJ">
        <title>Extensive microbial diversity within the chicken gut microbiome revealed by metagenomics and culture.</title>
        <authorList>
            <person name="Gilroy R."/>
            <person name="Ravi A."/>
            <person name="Getino M."/>
            <person name="Pursley I."/>
            <person name="Horton D.L."/>
            <person name="Alikhan N.F."/>
            <person name="Baker D."/>
            <person name="Gharbi K."/>
            <person name="Hall N."/>
            <person name="Watson M."/>
            <person name="Adriaenssens E.M."/>
            <person name="Foster-Nyarko E."/>
            <person name="Jarju S."/>
            <person name="Secka A."/>
            <person name="Antonio M."/>
            <person name="Oren A."/>
            <person name="Chaudhuri R.R."/>
            <person name="La Ragione R."/>
            <person name="Hildebrand F."/>
            <person name="Pallen M.J."/>
        </authorList>
    </citation>
    <scope>NUCLEOTIDE SEQUENCE</scope>
    <source>
        <strain evidence="1">ChiSjej4B22-8148</strain>
    </source>
</reference>
<evidence type="ECO:0000313" key="2">
    <source>
        <dbReference type="Proteomes" id="UP000886757"/>
    </source>
</evidence>
<dbReference type="GO" id="GO:0009236">
    <property type="term" value="P:cobalamin biosynthetic process"/>
    <property type="evidence" value="ECO:0007669"/>
    <property type="project" value="InterPro"/>
</dbReference>
<proteinExistence type="predicted"/>